<keyword evidence="8 13" id="KW-1133">Transmembrane helix</keyword>
<dbReference type="PANTHER" id="PTHR46957">
    <property type="entry name" value="CYTOKINE RECEPTOR"/>
    <property type="match status" value="1"/>
</dbReference>
<dbReference type="SMART" id="SM00194">
    <property type="entry name" value="PTPc"/>
    <property type="match status" value="1"/>
</dbReference>
<evidence type="ECO:0000256" key="9">
    <source>
        <dbReference type="ARBA" id="ARBA00023136"/>
    </source>
</evidence>
<reference evidence="18" key="1">
    <citation type="submission" date="2018-07" db="EMBL/GenBank/DDBJ databases">
        <title>Comparative genomics of catfishes provides insights into carnivory and benthic adaptation.</title>
        <authorList>
            <person name="Zhang Y."/>
            <person name="Wang D."/>
            <person name="Peng Z."/>
            <person name="Zheng S."/>
            <person name="Shao F."/>
            <person name="Tao W."/>
        </authorList>
    </citation>
    <scope>NUCLEOTIDE SEQUENCE</scope>
    <source>
        <strain evidence="18">Chongqing</strain>
    </source>
</reference>
<keyword evidence="5" id="KW-0677">Repeat</keyword>
<keyword evidence="18" id="KW-0675">Receptor</keyword>
<dbReference type="FunFam" id="3.90.190.10:FF:000009">
    <property type="entry name" value="Receptor-type tyrosine-protein phosphatase beta"/>
    <property type="match status" value="1"/>
</dbReference>
<dbReference type="InterPro" id="IPR029021">
    <property type="entry name" value="Prot-tyrosine_phosphatase-like"/>
</dbReference>
<feature type="domain" description="Fibronectin type-III" evidence="17">
    <location>
        <begin position="648"/>
        <end position="738"/>
    </location>
</feature>
<feature type="chain" id="PRO_5042135369" description="protein-tyrosine-phosphatase" evidence="14">
    <location>
        <begin position="20"/>
        <end position="1994"/>
    </location>
</feature>
<feature type="domain" description="Fibronectin type-III" evidence="17">
    <location>
        <begin position="473"/>
        <end position="562"/>
    </location>
</feature>
<dbReference type="SUPFAM" id="SSF49265">
    <property type="entry name" value="Fibronectin type III"/>
    <property type="match status" value="13"/>
</dbReference>
<keyword evidence="19" id="KW-1185">Reference proteome</keyword>
<evidence type="ECO:0000256" key="12">
    <source>
        <dbReference type="ARBA" id="ARBA00051722"/>
    </source>
</evidence>
<evidence type="ECO:0000256" key="2">
    <source>
        <dbReference type="ARBA" id="ARBA00013064"/>
    </source>
</evidence>
<dbReference type="Pfam" id="PF00102">
    <property type="entry name" value="Y_phosphatase"/>
    <property type="match status" value="2"/>
</dbReference>
<organism evidence="18 19">
    <name type="scientific">Silurus asotus</name>
    <name type="common">Amur catfish</name>
    <name type="synonym">Parasilurus asotus</name>
    <dbReference type="NCBI Taxonomy" id="30991"/>
    <lineage>
        <taxon>Eukaryota</taxon>
        <taxon>Metazoa</taxon>
        <taxon>Chordata</taxon>
        <taxon>Craniata</taxon>
        <taxon>Vertebrata</taxon>
        <taxon>Euteleostomi</taxon>
        <taxon>Actinopterygii</taxon>
        <taxon>Neopterygii</taxon>
        <taxon>Teleostei</taxon>
        <taxon>Ostariophysi</taxon>
        <taxon>Siluriformes</taxon>
        <taxon>Siluridae</taxon>
        <taxon>Silurus</taxon>
    </lineage>
</organism>
<dbReference type="PRINTS" id="PR00700">
    <property type="entry name" value="PRTYPHPHTASE"/>
</dbReference>
<feature type="domain" description="Fibronectin type-III" evidence="17">
    <location>
        <begin position="1116"/>
        <end position="1201"/>
    </location>
</feature>
<evidence type="ECO:0000256" key="10">
    <source>
        <dbReference type="ARBA" id="ARBA00023180"/>
    </source>
</evidence>
<comment type="catalytic activity">
    <reaction evidence="12">
        <text>O-phospho-L-tyrosyl-[protein] + H2O = L-tyrosyl-[protein] + phosphate</text>
        <dbReference type="Rhea" id="RHEA:10684"/>
        <dbReference type="Rhea" id="RHEA-COMP:10136"/>
        <dbReference type="Rhea" id="RHEA-COMP:20101"/>
        <dbReference type="ChEBI" id="CHEBI:15377"/>
        <dbReference type="ChEBI" id="CHEBI:43474"/>
        <dbReference type="ChEBI" id="CHEBI:46858"/>
        <dbReference type="ChEBI" id="CHEBI:61978"/>
        <dbReference type="EC" id="3.1.3.48"/>
    </reaction>
</comment>
<feature type="domain" description="Fibronectin type-III" evidence="17">
    <location>
        <begin position="1293"/>
        <end position="1384"/>
    </location>
</feature>
<dbReference type="GO" id="GO:0004725">
    <property type="term" value="F:protein tyrosine phosphatase activity"/>
    <property type="evidence" value="ECO:0007669"/>
    <property type="project" value="UniProtKB-EC"/>
</dbReference>
<keyword evidence="10" id="KW-0325">Glycoprotein</keyword>
<evidence type="ECO:0000256" key="13">
    <source>
        <dbReference type="SAM" id="Phobius"/>
    </source>
</evidence>
<dbReference type="InterPro" id="IPR030476">
    <property type="entry name" value="Pentaxin_CS"/>
</dbReference>
<name>A0AAD5AJJ8_SILAS</name>
<dbReference type="EMBL" id="MU551705">
    <property type="protein sequence ID" value="KAI5617341.1"/>
    <property type="molecule type" value="Genomic_DNA"/>
</dbReference>
<dbReference type="InterPro" id="IPR000387">
    <property type="entry name" value="Tyr_Pase_dom"/>
</dbReference>
<dbReference type="InterPro" id="IPR041201">
    <property type="entry name" value="PTPRJ_TM"/>
</dbReference>
<dbReference type="Pfam" id="PF18861">
    <property type="entry name" value="PTP_tm"/>
    <property type="match status" value="1"/>
</dbReference>
<keyword evidence="9 13" id="KW-0472">Membrane</keyword>
<protein>
    <recommendedName>
        <fullName evidence="2">protein-tyrosine-phosphatase</fullName>
        <ecNumber evidence="2">3.1.3.48</ecNumber>
    </recommendedName>
</protein>
<evidence type="ECO:0000259" key="15">
    <source>
        <dbReference type="PROSITE" id="PS50055"/>
    </source>
</evidence>
<dbReference type="Pfam" id="PF00041">
    <property type="entry name" value="fn3"/>
    <property type="match status" value="10"/>
</dbReference>
<evidence type="ECO:0000259" key="16">
    <source>
        <dbReference type="PROSITE" id="PS50056"/>
    </source>
</evidence>
<feature type="domain" description="Tyrosine-protein phosphatase" evidence="15">
    <location>
        <begin position="1699"/>
        <end position="1960"/>
    </location>
</feature>
<evidence type="ECO:0000256" key="4">
    <source>
        <dbReference type="ARBA" id="ARBA00022729"/>
    </source>
</evidence>
<dbReference type="InterPro" id="IPR036116">
    <property type="entry name" value="FN3_sf"/>
</dbReference>
<dbReference type="InterPro" id="IPR050713">
    <property type="entry name" value="RTP_Phos/Ushers"/>
</dbReference>
<keyword evidence="3 13" id="KW-0812">Transmembrane</keyword>
<dbReference type="InterPro" id="IPR016130">
    <property type="entry name" value="Tyr_Pase_AS"/>
</dbReference>
<dbReference type="SUPFAM" id="SSF52799">
    <property type="entry name" value="(Phosphotyrosine protein) phosphatases II"/>
    <property type="match status" value="2"/>
</dbReference>
<evidence type="ECO:0000256" key="14">
    <source>
        <dbReference type="SAM" id="SignalP"/>
    </source>
</evidence>
<accession>A0AAD5AJJ8</accession>
<evidence type="ECO:0000256" key="1">
    <source>
        <dbReference type="ARBA" id="ARBA00004479"/>
    </source>
</evidence>
<evidence type="ECO:0000256" key="11">
    <source>
        <dbReference type="ARBA" id="ARBA00025789"/>
    </source>
</evidence>
<dbReference type="Gene3D" id="3.90.190.10">
    <property type="entry name" value="Protein tyrosine phosphatase superfamily"/>
    <property type="match status" value="2"/>
</dbReference>
<dbReference type="GO" id="GO:0001525">
    <property type="term" value="P:angiogenesis"/>
    <property type="evidence" value="ECO:0007669"/>
    <property type="project" value="TreeGrafter"/>
</dbReference>
<dbReference type="Proteomes" id="UP001205998">
    <property type="component" value="Unassembled WGS sequence"/>
</dbReference>
<evidence type="ECO:0000313" key="18">
    <source>
        <dbReference type="EMBL" id="KAI5617341.1"/>
    </source>
</evidence>
<feature type="domain" description="Tyrosine specific protein phosphatases" evidence="16">
    <location>
        <begin position="1878"/>
        <end position="1951"/>
    </location>
</feature>
<dbReference type="InterPro" id="IPR013783">
    <property type="entry name" value="Ig-like_fold"/>
</dbReference>
<dbReference type="CDD" id="cd00063">
    <property type="entry name" value="FN3"/>
    <property type="match status" value="10"/>
</dbReference>
<feature type="domain" description="Fibronectin type-III" evidence="17">
    <location>
        <begin position="112"/>
        <end position="204"/>
    </location>
</feature>
<evidence type="ECO:0000256" key="3">
    <source>
        <dbReference type="ARBA" id="ARBA00022692"/>
    </source>
</evidence>
<keyword evidence="7" id="KW-0904">Protein phosphatase</keyword>
<keyword evidence="4 14" id="KW-0732">Signal</keyword>
<evidence type="ECO:0000313" key="19">
    <source>
        <dbReference type="Proteomes" id="UP001205998"/>
    </source>
</evidence>
<dbReference type="InterPro" id="IPR003961">
    <property type="entry name" value="FN3_dom"/>
</dbReference>
<dbReference type="FunFam" id="2.60.40.10:FF:000369">
    <property type="entry name" value="Protein tyrosine phosphatase, receptor type B"/>
    <property type="match status" value="9"/>
</dbReference>
<feature type="domain" description="Fibronectin type-III" evidence="17">
    <location>
        <begin position="1202"/>
        <end position="1292"/>
    </location>
</feature>
<comment type="subcellular location">
    <subcellularLocation>
        <location evidence="1">Membrane</location>
        <topology evidence="1">Single-pass type I membrane protein</topology>
    </subcellularLocation>
</comment>
<evidence type="ECO:0000256" key="6">
    <source>
        <dbReference type="ARBA" id="ARBA00022801"/>
    </source>
</evidence>
<gene>
    <name evidence="18" type="ORF">C0J50_23122</name>
</gene>
<dbReference type="PROSITE" id="PS50056">
    <property type="entry name" value="TYR_PHOSPHATASE_2"/>
    <property type="match status" value="1"/>
</dbReference>
<feature type="domain" description="Fibronectin type-III" evidence="17">
    <location>
        <begin position="382"/>
        <end position="472"/>
    </location>
</feature>
<dbReference type="EC" id="3.1.3.48" evidence="2"/>
<feature type="transmembrane region" description="Helical" evidence="13">
    <location>
        <begin position="1562"/>
        <end position="1582"/>
    </location>
</feature>
<dbReference type="Gene3D" id="2.60.40.10">
    <property type="entry name" value="Immunoglobulins"/>
    <property type="match status" value="14"/>
</dbReference>
<dbReference type="GO" id="GO:0045296">
    <property type="term" value="F:cadherin binding"/>
    <property type="evidence" value="ECO:0007669"/>
    <property type="project" value="TreeGrafter"/>
</dbReference>
<dbReference type="InterPro" id="IPR003595">
    <property type="entry name" value="Tyr_Pase_cat"/>
</dbReference>
<sequence length="1994" mass="222419">MLKPEAVAVAVWLASGVMGVLLADTQQCSIIPESVQIYNDSIRFTLNSSDVNCSFGVNVTGRPGNFTHCDQDQENQETFTCQLVELEPGTRYHLIITSQTDQIQHNVSLATRPSAVQDVQVLRQMDSLSMSWKPGPGRAEQFQVLLRDSAGLESPWNVSMLDNVTKSYTISGLTPGRVYNVSIITEAAGMRNAVDIQERTAPSLVFNAHMENKGSQTGLQVSWDPATGDVDSYLIQLLSSGSLEREETVSSNTTQAQFDSLTPGSTYQAFIYTRSGDLRNHVNVTATTAPGEVSQLKMEKPTSYGEVKISWLPPVGQWEHYGIKLMNGSKTLFNTTIHKAATEFRFPELHLYPGKVYKVAVSTESRGQTSTTYCRAEIGPPSVSQLHIRHADETTLSAMWNHGFGSESRDAYVVVLYNATGSTPIKTERLTRDMQEYTFNVLVPGRLYRIVVATTSGDLQNSSSVTGRTLPHEVTSLRLNNLRSTDSLRATWDRPQGDLDSYEVLLQQDNQVTFNRSVPADTTSIHLSHLKPGALYKLMIKTVSGELRAKPVTANCHTVPAGVGEVTVTNNGRPDFLNVSWKAAEGIVDGYQIDLKDRERVVYTITGNNLSSQFSSLVPGRLYKVFISACSGGYKNTTVVQGRTKPSAVQNPSAIHLAQENVLKVYWTHAVGDYDHYTVAILHNSTLLQKLTVERSKNECMFSGLVSGRLYSLTVSTWSGEYESTVSTKGRTFPAAVRFPVLAQKGTTHLCVSWKSAPGDVDHYELQIFNNDTKLFSAVRLNTAREHCFSPLSPGFLYKIVVSTISGSYLNPQAIEGRTVPSQVQNLQLVPGTLSGSLRASWSTGAGDIDFYMVVLLQNGHVESNRRVLKQDNRTDFEDLIPGQLYTVRVQTVSGVLTNVSSVSARTVPSPVKGLQADSEDATRSLSVSWEAPKGVYDGYSLQLLDESDVMISNASVPAGVKHHLFEGLVPGTIYTVHLTTLSNTSRSKDVVAKGQTRPAAVQGLHVLYNSTAELTFGWNVSKGWVDHYDLRLYSSDNVLQDHKKGGAQDRSCNFPHLLPGMLYMLVVISKSRGMSSESSLWARTVPASVRDLQMDHDGHMDRVSLSWRRAPVPASVRDLQMDHDGHMDRVSLSWRRAPGNLSGYVISLEGSDQPEQKLGPEHTHTTFTNLQPGHLYTAVVHSWSGDLTNTVSVTGRTVPEPPTSLSIKDVGPGGTVEVMWRAPDSVYDDFEVKWLPRDELQMSKPNLERRIMSGLYPGRLYNISLSTVSGGTPGPVTYSSVVYHTIRTAPGPVQSLHCHPLSSKSLSCSWKPPASDYNAYFMECKRQGSQEPVYNYTLSASTQFQHFDNLEPFRNYTISIAVISGDKKGAAVQNSTFTMIDRPPVPQPTVRISEKAAHITQSTIFFKFNCSWFSDTNGAIRYFAIVIAETDGMEPVLPEHRHPLPSYLDYKRNSSVLAYQTSYFQSLCVDDLDSTNTLFEINLGAGMDRLGGACKEEPKQQGNYFCDGPLKSRTAYRLSVRAFTQLFDDENREMSHPLFSDTYLSLPLWTQAEPLVGVVEGISAALFLIGMMIAVTALLIFRQRVRKVAVQESPLVRMSMWKELPTSGMYVGVRSNRRLSSPIKAAHFEAHLGKLQADSNYLLSEEFEDLKDVGRNQTLDAARLPENRCKNRYNNILPYDATRVKLSCLEDDPSSDYINASFMPDLKDVGRNQTLDAARLPENRCKNRYNNILPYDATRVKLSCLEDDPSSDYINASFMPGNNFRREYIATQGPLPGTKDDFWRMVWEQNVYNVVMVTQCVEKGRVKCDQYWPLDREPLYYGDLVVHMLSESVLSEWTIREFKIFCEGQLSYPRIVRHFHYTVWPDHGVPETTQSLVQFVRTVRDYIDRVSGSGPTVVHCSAGVGRTGTFIVLDRALQQLDTRGAVDIYGCVFDLRLHRSHMVQTESQYVYLHQCVRDVLRARKLHCETENPLYPIYENINPNFYRDIVYTGK</sequence>
<evidence type="ECO:0000256" key="7">
    <source>
        <dbReference type="ARBA" id="ARBA00022912"/>
    </source>
</evidence>
<evidence type="ECO:0000259" key="17">
    <source>
        <dbReference type="PROSITE" id="PS50853"/>
    </source>
</evidence>
<dbReference type="PANTHER" id="PTHR46957:SF2">
    <property type="entry name" value="RECEPTOR-TYPE TYROSINE-PROTEIN PHOSPHATASE BETA"/>
    <property type="match status" value="1"/>
</dbReference>
<dbReference type="InterPro" id="IPR000242">
    <property type="entry name" value="PTP_cat"/>
</dbReference>
<feature type="domain" description="Fibronectin type-III" evidence="17">
    <location>
        <begin position="563"/>
        <end position="647"/>
    </location>
</feature>
<feature type="domain" description="Tyrosine-protein phosphatase" evidence="15">
    <location>
        <begin position="1644"/>
        <end position="1703"/>
    </location>
</feature>
<keyword evidence="6" id="KW-0378">Hydrolase</keyword>
<comment type="similarity">
    <text evidence="11">Belongs to the protein-tyrosine phosphatase family. Receptor class 3 subfamily.</text>
</comment>
<evidence type="ECO:0000256" key="5">
    <source>
        <dbReference type="ARBA" id="ARBA00022737"/>
    </source>
</evidence>
<dbReference type="GO" id="GO:0043235">
    <property type="term" value="C:receptor complex"/>
    <property type="evidence" value="ECO:0007669"/>
    <property type="project" value="TreeGrafter"/>
</dbReference>
<dbReference type="GO" id="GO:0016020">
    <property type="term" value="C:membrane"/>
    <property type="evidence" value="ECO:0007669"/>
    <property type="project" value="UniProtKB-SubCell"/>
</dbReference>
<dbReference type="PROSITE" id="PS00383">
    <property type="entry name" value="TYR_PHOSPHATASE_1"/>
    <property type="match status" value="1"/>
</dbReference>
<feature type="domain" description="Fibronectin type-III" evidence="17">
    <location>
        <begin position="908"/>
        <end position="1000"/>
    </location>
</feature>
<dbReference type="PROSITE" id="PS00289">
    <property type="entry name" value="PTX_1"/>
    <property type="match status" value="1"/>
</dbReference>
<dbReference type="PROSITE" id="PS50055">
    <property type="entry name" value="TYR_PHOSPHATASE_PTP"/>
    <property type="match status" value="2"/>
</dbReference>
<dbReference type="SMART" id="SM00060">
    <property type="entry name" value="FN3"/>
    <property type="match status" value="14"/>
</dbReference>
<feature type="signal peptide" evidence="14">
    <location>
        <begin position="1"/>
        <end position="19"/>
    </location>
</feature>
<proteinExistence type="inferred from homology"/>
<dbReference type="SMART" id="SM00404">
    <property type="entry name" value="PTPc_motif"/>
    <property type="match status" value="1"/>
</dbReference>
<evidence type="ECO:0000256" key="8">
    <source>
        <dbReference type="ARBA" id="ARBA00022989"/>
    </source>
</evidence>
<comment type="caution">
    <text evidence="18">The sequence shown here is derived from an EMBL/GenBank/DDBJ whole genome shotgun (WGS) entry which is preliminary data.</text>
</comment>
<dbReference type="PROSITE" id="PS50853">
    <property type="entry name" value="FN3"/>
    <property type="match status" value="9"/>
</dbReference>